<sequence>MSETIDLNQKYFFHTVKRHILGGGVACVLASMFNLMALYDYSKLSSKVDDDVKGMLPQFIYPIVGNFIFWPFFIFLLIKFPNRTFYKVLSICMMISALVGFIFQIFVDKNVERKKYYPGGFKNFLDPPPPPPPPVRMVRRRRSVQKNVASGGEEGDDDSSE</sequence>
<name>G0PH09_CAEBE</name>
<keyword evidence="2" id="KW-1133">Transmembrane helix</keyword>
<evidence type="ECO:0000313" key="3">
    <source>
        <dbReference type="EMBL" id="EGT55884.1"/>
    </source>
</evidence>
<gene>
    <name evidence="3" type="ORF">CAEBREN_11324</name>
</gene>
<dbReference type="eggNOG" id="ENOG502TKAB">
    <property type="taxonomic scope" value="Eukaryota"/>
</dbReference>
<feature type="transmembrane region" description="Helical" evidence="2">
    <location>
        <begin position="20"/>
        <end position="39"/>
    </location>
</feature>
<feature type="transmembrane region" description="Helical" evidence="2">
    <location>
        <begin position="85"/>
        <end position="107"/>
    </location>
</feature>
<keyword evidence="4" id="KW-1185">Reference proteome</keyword>
<organism evidence="4">
    <name type="scientific">Caenorhabditis brenneri</name>
    <name type="common">Nematode worm</name>
    <dbReference type="NCBI Taxonomy" id="135651"/>
    <lineage>
        <taxon>Eukaryota</taxon>
        <taxon>Metazoa</taxon>
        <taxon>Ecdysozoa</taxon>
        <taxon>Nematoda</taxon>
        <taxon>Chromadorea</taxon>
        <taxon>Rhabditida</taxon>
        <taxon>Rhabditina</taxon>
        <taxon>Rhabditomorpha</taxon>
        <taxon>Rhabditoidea</taxon>
        <taxon>Rhabditidae</taxon>
        <taxon>Peloderinae</taxon>
        <taxon>Caenorhabditis</taxon>
    </lineage>
</organism>
<evidence type="ECO:0000313" key="4">
    <source>
        <dbReference type="Proteomes" id="UP000008068"/>
    </source>
</evidence>
<accession>G0PH09</accession>
<feature type="transmembrane region" description="Helical" evidence="2">
    <location>
        <begin position="59"/>
        <end position="78"/>
    </location>
</feature>
<dbReference type="HOGENOM" id="CLU_1645221_0_0_1"/>
<evidence type="ECO:0000256" key="2">
    <source>
        <dbReference type="SAM" id="Phobius"/>
    </source>
</evidence>
<keyword evidence="2" id="KW-0812">Transmembrane</keyword>
<proteinExistence type="predicted"/>
<dbReference type="AlphaFoldDB" id="G0PH09"/>
<evidence type="ECO:0000256" key="1">
    <source>
        <dbReference type="SAM" id="MobiDB-lite"/>
    </source>
</evidence>
<keyword evidence="2" id="KW-0472">Membrane</keyword>
<dbReference type="InParanoid" id="G0PH09"/>
<feature type="region of interest" description="Disordered" evidence="1">
    <location>
        <begin position="124"/>
        <end position="161"/>
    </location>
</feature>
<dbReference type="Proteomes" id="UP000008068">
    <property type="component" value="Unassembled WGS sequence"/>
</dbReference>
<reference evidence="4" key="1">
    <citation type="submission" date="2011-07" db="EMBL/GenBank/DDBJ databases">
        <authorList>
            <consortium name="Caenorhabditis brenneri Sequencing and Analysis Consortium"/>
            <person name="Wilson R.K."/>
        </authorList>
    </citation>
    <scope>NUCLEOTIDE SEQUENCE [LARGE SCALE GENOMIC DNA]</scope>
    <source>
        <strain evidence="4">PB2801</strain>
    </source>
</reference>
<dbReference type="EMBL" id="GL380454">
    <property type="protein sequence ID" value="EGT55884.1"/>
    <property type="molecule type" value="Genomic_DNA"/>
</dbReference>
<feature type="compositionally biased region" description="Pro residues" evidence="1">
    <location>
        <begin position="126"/>
        <end position="135"/>
    </location>
</feature>
<protein>
    <submittedName>
        <fullName evidence="3">Uncharacterized protein</fullName>
    </submittedName>
</protein>